<dbReference type="AlphaFoldDB" id="A0A8D8M518"/>
<sequence length="145" mass="17126">MNLCCDLLQMKLKKKRTGEGKLIPQWRNTYLVCKEVSYHSHCTISSNSRRIRSSGSKMLNRVRCPVKIWGGCWRCQLMRMSYLWKMGTLDLLGNGKRSTRKSHRSRKSRDRARCTLQRLWTGPHCSVVRNVIWRIRTRICLNNIS</sequence>
<proteinExistence type="predicted"/>
<dbReference type="EMBL" id="HBUF01051948">
    <property type="protein sequence ID" value="CAG6622170.1"/>
    <property type="molecule type" value="Transcribed_RNA"/>
</dbReference>
<evidence type="ECO:0000313" key="1">
    <source>
        <dbReference type="EMBL" id="CAG6622170.1"/>
    </source>
</evidence>
<reference evidence="1" key="1">
    <citation type="submission" date="2021-05" db="EMBL/GenBank/DDBJ databases">
        <authorList>
            <person name="Alioto T."/>
            <person name="Alioto T."/>
            <person name="Gomez Garrido J."/>
        </authorList>
    </citation>
    <scope>NUCLEOTIDE SEQUENCE</scope>
</reference>
<organism evidence="1">
    <name type="scientific">Cacopsylla melanoneura</name>
    <dbReference type="NCBI Taxonomy" id="428564"/>
    <lineage>
        <taxon>Eukaryota</taxon>
        <taxon>Metazoa</taxon>
        <taxon>Ecdysozoa</taxon>
        <taxon>Arthropoda</taxon>
        <taxon>Hexapoda</taxon>
        <taxon>Insecta</taxon>
        <taxon>Pterygota</taxon>
        <taxon>Neoptera</taxon>
        <taxon>Paraneoptera</taxon>
        <taxon>Hemiptera</taxon>
        <taxon>Sternorrhyncha</taxon>
        <taxon>Psylloidea</taxon>
        <taxon>Psyllidae</taxon>
        <taxon>Psyllinae</taxon>
        <taxon>Cacopsylla</taxon>
    </lineage>
</organism>
<dbReference type="EMBL" id="HBUF01051946">
    <property type="protein sequence ID" value="CAG6622166.1"/>
    <property type="molecule type" value="Transcribed_RNA"/>
</dbReference>
<protein>
    <submittedName>
        <fullName evidence="1">Uncharacterized protein</fullName>
    </submittedName>
</protein>
<accession>A0A8D8M518</accession>
<name>A0A8D8M518_9HEMI</name>